<dbReference type="PANTHER" id="PTHR46401">
    <property type="entry name" value="GLYCOSYLTRANSFERASE WBBK-RELATED"/>
    <property type="match status" value="1"/>
</dbReference>
<accession>A0A9J6P8D8</accession>
<protein>
    <submittedName>
        <fullName evidence="3">Glycosyltransferase</fullName>
    </submittedName>
</protein>
<dbReference type="InterPro" id="IPR001296">
    <property type="entry name" value="Glyco_trans_1"/>
</dbReference>
<comment type="caution">
    <text evidence="3">The sequence shown here is derived from an EMBL/GenBank/DDBJ whole genome shotgun (WGS) entry which is preliminary data.</text>
</comment>
<organism evidence="3 4">
    <name type="scientific">Oceanirhabdus seepicola</name>
    <dbReference type="NCBI Taxonomy" id="2828781"/>
    <lineage>
        <taxon>Bacteria</taxon>
        <taxon>Bacillati</taxon>
        <taxon>Bacillota</taxon>
        <taxon>Clostridia</taxon>
        <taxon>Eubacteriales</taxon>
        <taxon>Clostridiaceae</taxon>
        <taxon>Oceanirhabdus</taxon>
    </lineage>
</organism>
<evidence type="ECO:0000313" key="3">
    <source>
        <dbReference type="EMBL" id="MCM1992468.1"/>
    </source>
</evidence>
<reference evidence="3" key="2">
    <citation type="submission" date="2021-04" db="EMBL/GenBank/DDBJ databases">
        <authorList>
            <person name="Dong X."/>
        </authorList>
    </citation>
    <scope>NUCLEOTIDE SEQUENCE</scope>
    <source>
        <strain evidence="3">ZWT</strain>
    </source>
</reference>
<dbReference type="AlphaFoldDB" id="A0A9J6P8D8"/>
<sequence length="326" mass="38327">MRVLLCLRQNCYKYYSADTQQCQKIYKFLKKRNIQVDINNGGKCDFSKYDVVHLFDLNSTGEMYKYYKEAVRNKCDIVISPLYWNYERYFKFNKKIESIKLWKRCNLYRGEILKKSKGVICSSEIEMGFLNRDFGQINGEVVYYGSEIEYDDIPLYSFKERNNLDKYVLCVARINPIKNQKTLVDITEKLGMSLVLVGNIDDKSYFSECMKKEHVKYFGFFDSYNIYNAYRFAEVHAVPGFCEMPGLSTLEAAGSGCKVLTSSEGCAKEYLKDKAYYCNPFNTEDIENKLIEALNGRKSNILKLYVQQRFKWEKYGEKILDIYESL</sequence>
<dbReference type="EMBL" id="JAGSOJ010000006">
    <property type="protein sequence ID" value="MCM1992468.1"/>
    <property type="molecule type" value="Genomic_DNA"/>
</dbReference>
<dbReference type="GO" id="GO:0016757">
    <property type="term" value="F:glycosyltransferase activity"/>
    <property type="evidence" value="ECO:0007669"/>
    <property type="project" value="InterPro"/>
</dbReference>
<dbReference type="Gene3D" id="3.40.50.2000">
    <property type="entry name" value="Glycogen Phosphorylase B"/>
    <property type="match status" value="2"/>
</dbReference>
<dbReference type="SUPFAM" id="SSF53756">
    <property type="entry name" value="UDP-Glycosyltransferase/glycogen phosphorylase"/>
    <property type="match status" value="1"/>
</dbReference>
<gene>
    <name evidence="3" type="ORF">KDK92_22370</name>
</gene>
<dbReference type="Proteomes" id="UP001056429">
    <property type="component" value="Unassembled WGS sequence"/>
</dbReference>
<evidence type="ECO:0000313" key="4">
    <source>
        <dbReference type="Proteomes" id="UP001056429"/>
    </source>
</evidence>
<evidence type="ECO:0000259" key="2">
    <source>
        <dbReference type="Pfam" id="PF00534"/>
    </source>
</evidence>
<reference evidence="3" key="1">
    <citation type="journal article" date="2021" name="mSystems">
        <title>Bacteria and Archaea Synergistically Convert Glycine Betaine to Biogenic Methane in the Formosa Cold Seep of the South China Sea.</title>
        <authorList>
            <person name="Li L."/>
            <person name="Zhang W."/>
            <person name="Zhang S."/>
            <person name="Song L."/>
            <person name="Sun Q."/>
            <person name="Zhang H."/>
            <person name="Xiang H."/>
            <person name="Dong X."/>
        </authorList>
    </citation>
    <scope>NUCLEOTIDE SEQUENCE</scope>
    <source>
        <strain evidence="3">ZWT</strain>
    </source>
</reference>
<feature type="domain" description="Glycosyl transferase family 1" evidence="2">
    <location>
        <begin position="162"/>
        <end position="299"/>
    </location>
</feature>
<proteinExistence type="predicted"/>
<name>A0A9J6P8D8_9CLOT</name>
<keyword evidence="4" id="KW-1185">Reference proteome</keyword>
<evidence type="ECO:0000256" key="1">
    <source>
        <dbReference type="ARBA" id="ARBA00022679"/>
    </source>
</evidence>
<dbReference type="PANTHER" id="PTHR46401:SF2">
    <property type="entry name" value="GLYCOSYLTRANSFERASE WBBK-RELATED"/>
    <property type="match status" value="1"/>
</dbReference>
<dbReference type="RefSeq" id="WP_250861633.1">
    <property type="nucleotide sequence ID" value="NZ_JAGSOJ010000006.1"/>
</dbReference>
<dbReference type="CDD" id="cd03801">
    <property type="entry name" value="GT4_PimA-like"/>
    <property type="match status" value="1"/>
</dbReference>
<keyword evidence="1" id="KW-0808">Transferase</keyword>
<dbReference type="GO" id="GO:0009103">
    <property type="term" value="P:lipopolysaccharide biosynthetic process"/>
    <property type="evidence" value="ECO:0007669"/>
    <property type="project" value="TreeGrafter"/>
</dbReference>
<dbReference type="Pfam" id="PF00534">
    <property type="entry name" value="Glycos_transf_1"/>
    <property type="match status" value="1"/>
</dbReference>